<dbReference type="EMBL" id="NJHN03000099">
    <property type="protein sequence ID" value="KAH9415196.1"/>
    <property type="molecule type" value="Genomic_DNA"/>
</dbReference>
<dbReference type="Proteomes" id="UP000887458">
    <property type="component" value="Unassembled WGS sequence"/>
</dbReference>
<accession>A0ABQ8IYC8</accession>
<name>A0ABQ8IYC8_DERPT</name>
<evidence type="ECO:0000313" key="3">
    <source>
        <dbReference type="Proteomes" id="UP000887458"/>
    </source>
</evidence>
<feature type="non-terminal residue" evidence="2">
    <location>
        <position position="141"/>
    </location>
</feature>
<reference evidence="2 3" key="1">
    <citation type="journal article" date="2018" name="J. Allergy Clin. Immunol.">
        <title>High-quality assembly of Dermatophagoides pteronyssinus genome and transcriptome reveals a wide range of novel allergens.</title>
        <authorList>
            <person name="Liu X.Y."/>
            <person name="Yang K.Y."/>
            <person name="Wang M.Q."/>
            <person name="Kwok J.S."/>
            <person name="Zeng X."/>
            <person name="Yang Z."/>
            <person name="Xiao X.J."/>
            <person name="Lau C.P."/>
            <person name="Li Y."/>
            <person name="Huang Z.M."/>
            <person name="Ba J.G."/>
            <person name="Yim A.K."/>
            <person name="Ouyang C.Y."/>
            <person name="Ngai S.M."/>
            <person name="Chan T.F."/>
            <person name="Leung E.L."/>
            <person name="Liu L."/>
            <person name="Liu Z.G."/>
            <person name="Tsui S.K."/>
        </authorList>
    </citation>
    <scope>NUCLEOTIDE SEQUENCE [LARGE SCALE GENOMIC DNA]</scope>
    <source>
        <strain evidence="2">Derp</strain>
    </source>
</reference>
<protein>
    <submittedName>
        <fullName evidence="2">Uncharacterized protein</fullName>
    </submittedName>
</protein>
<gene>
    <name evidence="2" type="ORF">DERP_006287</name>
</gene>
<feature type="region of interest" description="Disordered" evidence="1">
    <location>
        <begin position="59"/>
        <end position="78"/>
    </location>
</feature>
<evidence type="ECO:0000256" key="1">
    <source>
        <dbReference type="SAM" id="MobiDB-lite"/>
    </source>
</evidence>
<reference evidence="2 3" key="2">
    <citation type="journal article" date="2022" name="Mol. Biol. Evol.">
        <title>Comparative Genomics Reveals Insights into the Divergent Evolution of Astigmatic Mites and Household Pest Adaptations.</title>
        <authorList>
            <person name="Xiong Q."/>
            <person name="Wan A.T."/>
            <person name="Liu X."/>
            <person name="Fung C.S."/>
            <person name="Xiao X."/>
            <person name="Malainual N."/>
            <person name="Hou J."/>
            <person name="Wang L."/>
            <person name="Wang M."/>
            <person name="Yang K.Y."/>
            <person name="Cui Y."/>
            <person name="Leung E.L."/>
            <person name="Nong W."/>
            <person name="Shin S.K."/>
            <person name="Au S.W."/>
            <person name="Jeong K.Y."/>
            <person name="Chew F.T."/>
            <person name="Hui J.H."/>
            <person name="Leung T.F."/>
            <person name="Tungtrongchitr A."/>
            <person name="Zhong N."/>
            <person name="Liu Z."/>
            <person name="Tsui S.K."/>
        </authorList>
    </citation>
    <scope>NUCLEOTIDE SEQUENCE [LARGE SCALE GENOMIC DNA]</scope>
    <source>
        <strain evidence="2">Derp</strain>
    </source>
</reference>
<sequence>MFIIINGQSRERLRRYYQRQNEHVQMNEELERIRQQQPPNQPLPLEFIMGMRPSIDFNNNNPNSNLNRHRHRNYDPRNDNRRYLPPFFILLCRNSRAKMTTNFKKKLILPKSGLSIRLTIRNRESTLNLSSKDHTEFTLVG</sequence>
<proteinExistence type="predicted"/>
<keyword evidence="3" id="KW-1185">Reference proteome</keyword>
<comment type="caution">
    <text evidence="2">The sequence shown here is derived from an EMBL/GenBank/DDBJ whole genome shotgun (WGS) entry which is preliminary data.</text>
</comment>
<evidence type="ECO:0000313" key="2">
    <source>
        <dbReference type="EMBL" id="KAH9415196.1"/>
    </source>
</evidence>
<organism evidence="2 3">
    <name type="scientific">Dermatophagoides pteronyssinus</name>
    <name type="common">European house dust mite</name>
    <dbReference type="NCBI Taxonomy" id="6956"/>
    <lineage>
        <taxon>Eukaryota</taxon>
        <taxon>Metazoa</taxon>
        <taxon>Ecdysozoa</taxon>
        <taxon>Arthropoda</taxon>
        <taxon>Chelicerata</taxon>
        <taxon>Arachnida</taxon>
        <taxon>Acari</taxon>
        <taxon>Acariformes</taxon>
        <taxon>Sarcoptiformes</taxon>
        <taxon>Astigmata</taxon>
        <taxon>Psoroptidia</taxon>
        <taxon>Analgoidea</taxon>
        <taxon>Pyroglyphidae</taxon>
        <taxon>Dermatophagoidinae</taxon>
        <taxon>Dermatophagoides</taxon>
    </lineage>
</organism>